<keyword evidence="6" id="KW-0482">Metalloprotease</keyword>
<dbReference type="EMBL" id="WXYQ01000001">
    <property type="protein sequence ID" value="NBG94614.1"/>
    <property type="molecule type" value="Genomic_DNA"/>
</dbReference>
<keyword evidence="7" id="KW-0472">Membrane</keyword>
<gene>
    <name evidence="9" type="ORF">GTQ45_02565</name>
</gene>
<feature type="domain" description="LysM" evidence="8">
    <location>
        <begin position="203"/>
        <end position="251"/>
    </location>
</feature>
<dbReference type="PANTHER" id="PTHR21666">
    <property type="entry name" value="PEPTIDASE-RELATED"/>
    <property type="match status" value="1"/>
</dbReference>
<evidence type="ECO:0000256" key="7">
    <source>
        <dbReference type="SAM" id="Phobius"/>
    </source>
</evidence>
<evidence type="ECO:0000256" key="1">
    <source>
        <dbReference type="ARBA" id="ARBA00001947"/>
    </source>
</evidence>
<evidence type="ECO:0000256" key="6">
    <source>
        <dbReference type="ARBA" id="ARBA00023049"/>
    </source>
</evidence>
<dbReference type="GO" id="GO:0006508">
    <property type="term" value="P:proteolysis"/>
    <property type="evidence" value="ECO:0007669"/>
    <property type="project" value="UniProtKB-KW"/>
</dbReference>
<keyword evidence="4" id="KW-0378">Hydrolase</keyword>
<dbReference type="SUPFAM" id="SSF51261">
    <property type="entry name" value="Duplicated hybrid motif"/>
    <property type="match status" value="1"/>
</dbReference>
<dbReference type="AlphaFoldDB" id="A0A845Q839"/>
<name>A0A845Q839_9HYPH</name>
<evidence type="ECO:0000256" key="5">
    <source>
        <dbReference type="ARBA" id="ARBA00022833"/>
    </source>
</evidence>
<keyword evidence="5" id="KW-0862">Zinc</keyword>
<sequence length="596" mass="63011">MTRSGRRDSRVLQGGISLKTTFTHRFGGLAGHAASFAGDFAAAMRARLMQHASTSALVGRSLPVTALALAGGLVFTLGVAAAVLPGAGDTAPRLAQSTGAPGASVMVAPATTTAALRSDEDAPAQAALLPVTATSDLDDIDADGEITTASVQASKESSEGGTSLRGSISADPVADINASFDAEKADAETAELLGPPQPVRQTVEYTIESGDTLGRVLTELGVASDDARAAVNALAKHFKPRDLKIGQTMSIELETLPIEVAAVDEHDITPPAPSLIGFTLKADSERSLNVAYDAEETAFTSREVFRELTKRVVRAEGTIAGSLFGAAGRLGVPNAIMVDFTKLYSYSVDFQREIRKGDSFEVYYSEYADEDGEFVKSGDILYASLDTGGKPLSLWRFEIPGEDTVDYFDANGRSTKKFLMRTPIDGARISSSFGKRRHPILGYTKMHTGTDFAAPTGTPIYAAGNGTIVKAGWNGGYGKYVKIRHANGYETAYAHMHRIGKGITPGARVKQGQTIGYVGTTGRSTGPHLHYEVHVKGKKVNPMKIRVPTGRKLEGKALTAFKKARDGMKAEMAQVESLKPVTTASAVTTDDDASVE</sequence>
<keyword evidence="10" id="KW-1185">Reference proteome</keyword>
<comment type="cofactor">
    <cofactor evidence="1">
        <name>Zn(2+)</name>
        <dbReference type="ChEBI" id="CHEBI:29105"/>
    </cofactor>
</comment>
<dbReference type="InterPro" id="IPR016047">
    <property type="entry name" value="M23ase_b-sheet_dom"/>
</dbReference>
<dbReference type="Proteomes" id="UP000470384">
    <property type="component" value="Unassembled WGS sequence"/>
</dbReference>
<comment type="caution">
    <text evidence="9">The sequence shown here is derived from an EMBL/GenBank/DDBJ whole genome shotgun (WGS) entry which is preliminary data.</text>
</comment>
<reference evidence="9 10" key="1">
    <citation type="journal article" date="2016" name="Int. J. Syst. Evol. Microbiol.">
        <title>Pyruvatibacter mobilis gen. nov., sp. nov., a marine bacterium from the culture broth of Picochlorum sp. 122.</title>
        <authorList>
            <person name="Wang G."/>
            <person name="Tang M."/>
            <person name="Wu H."/>
            <person name="Dai S."/>
            <person name="Li T."/>
            <person name="Chen C."/>
            <person name="He H."/>
            <person name="Fan J."/>
            <person name="Xiang W."/>
            <person name="Li X."/>
        </authorList>
    </citation>
    <scope>NUCLEOTIDE SEQUENCE [LARGE SCALE GENOMIC DNA]</scope>
    <source>
        <strain evidence="9 10">GYP-11</strain>
    </source>
</reference>
<feature type="transmembrane region" description="Helical" evidence="7">
    <location>
        <begin position="64"/>
        <end position="84"/>
    </location>
</feature>
<protein>
    <submittedName>
        <fullName evidence="9">Peptidoglycan DD-metalloendopeptidase family protein</fullName>
    </submittedName>
</protein>
<keyword evidence="3" id="KW-0479">Metal-binding</keyword>
<dbReference type="FunFam" id="2.70.70.10:FF:000006">
    <property type="entry name" value="M23 family peptidase"/>
    <property type="match status" value="1"/>
</dbReference>
<keyword evidence="2" id="KW-0645">Protease</keyword>
<evidence type="ECO:0000259" key="8">
    <source>
        <dbReference type="PROSITE" id="PS51782"/>
    </source>
</evidence>
<evidence type="ECO:0000256" key="2">
    <source>
        <dbReference type="ARBA" id="ARBA00022670"/>
    </source>
</evidence>
<organism evidence="9 10">
    <name type="scientific">Pyruvatibacter mobilis</name>
    <dbReference type="NCBI Taxonomy" id="1712261"/>
    <lineage>
        <taxon>Bacteria</taxon>
        <taxon>Pseudomonadati</taxon>
        <taxon>Pseudomonadota</taxon>
        <taxon>Alphaproteobacteria</taxon>
        <taxon>Hyphomicrobiales</taxon>
        <taxon>Parvibaculaceae</taxon>
        <taxon>Pyruvatibacter</taxon>
    </lineage>
</organism>
<dbReference type="OrthoDB" id="9805070at2"/>
<dbReference type="GO" id="GO:0046872">
    <property type="term" value="F:metal ion binding"/>
    <property type="evidence" value="ECO:0007669"/>
    <property type="project" value="UniProtKB-KW"/>
</dbReference>
<dbReference type="Gene3D" id="3.10.450.350">
    <property type="match status" value="2"/>
</dbReference>
<dbReference type="PROSITE" id="PS51782">
    <property type="entry name" value="LYSM"/>
    <property type="match status" value="1"/>
</dbReference>
<evidence type="ECO:0000313" key="10">
    <source>
        <dbReference type="Proteomes" id="UP000470384"/>
    </source>
</evidence>
<dbReference type="GO" id="GO:0004222">
    <property type="term" value="F:metalloendopeptidase activity"/>
    <property type="evidence" value="ECO:0007669"/>
    <property type="project" value="TreeGrafter"/>
</dbReference>
<keyword evidence="7" id="KW-0812">Transmembrane</keyword>
<dbReference type="InterPro" id="IPR018392">
    <property type="entry name" value="LysM"/>
</dbReference>
<dbReference type="PANTHER" id="PTHR21666:SF288">
    <property type="entry name" value="CELL DIVISION PROTEIN YTFB"/>
    <property type="match status" value="1"/>
</dbReference>
<dbReference type="Pfam" id="PF01551">
    <property type="entry name" value="Peptidase_M23"/>
    <property type="match status" value="1"/>
</dbReference>
<proteinExistence type="predicted"/>
<dbReference type="RefSeq" id="WP_160586682.1">
    <property type="nucleotide sequence ID" value="NZ_BMHN01000001.1"/>
</dbReference>
<dbReference type="CDD" id="cd12797">
    <property type="entry name" value="M23_peptidase"/>
    <property type="match status" value="1"/>
</dbReference>
<dbReference type="Gene3D" id="2.70.70.10">
    <property type="entry name" value="Glucose Permease (Domain IIA)"/>
    <property type="match status" value="1"/>
</dbReference>
<evidence type="ECO:0000313" key="9">
    <source>
        <dbReference type="EMBL" id="NBG94614.1"/>
    </source>
</evidence>
<evidence type="ECO:0000256" key="3">
    <source>
        <dbReference type="ARBA" id="ARBA00022723"/>
    </source>
</evidence>
<keyword evidence="7" id="KW-1133">Transmembrane helix</keyword>
<dbReference type="InterPro" id="IPR011055">
    <property type="entry name" value="Dup_hybrid_motif"/>
</dbReference>
<dbReference type="InterPro" id="IPR050570">
    <property type="entry name" value="Cell_wall_metabolism_enzyme"/>
</dbReference>
<accession>A0A845Q839</accession>
<evidence type="ECO:0000256" key="4">
    <source>
        <dbReference type="ARBA" id="ARBA00022801"/>
    </source>
</evidence>
<dbReference type="GeneID" id="300653596"/>